<evidence type="ECO:0000259" key="1">
    <source>
        <dbReference type="Pfam" id="PF03168"/>
    </source>
</evidence>
<comment type="caution">
    <text evidence="2">The sequence shown here is derived from an EMBL/GenBank/DDBJ whole genome shotgun (WGS) entry which is preliminary data.</text>
</comment>
<dbReference type="Gene3D" id="2.60.40.1820">
    <property type="match status" value="1"/>
</dbReference>
<dbReference type="AlphaFoldDB" id="A0A0C1IHF1"/>
<accession>A0A0C1IHF1</accession>
<evidence type="ECO:0000313" key="2">
    <source>
        <dbReference type="EMBL" id="KIC93625.1"/>
    </source>
</evidence>
<dbReference type="STRING" id="1349421.OI18_15760"/>
<protein>
    <recommendedName>
        <fullName evidence="1">Late embryogenesis abundant protein LEA-2 subgroup domain-containing protein</fullName>
    </recommendedName>
</protein>
<feature type="domain" description="Late embryogenesis abundant protein LEA-2 subgroup" evidence="1">
    <location>
        <begin position="77"/>
        <end position="168"/>
    </location>
</feature>
<dbReference type="SUPFAM" id="SSF117070">
    <property type="entry name" value="LEA14-like"/>
    <property type="match status" value="1"/>
</dbReference>
<evidence type="ECO:0000313" key="3">
    <source>
        <dbReference type="Proteomes" id="UP000031408"/>
    </source>
</evidence>
<proteinExistence type="predicted"/>
<dbReference type="EMBL" id="JSVC01000018">
    <property type="protein sequence ID" value="KIC93625.1"/>
    <property type="molecule type" value="Genomic_DNA"/>
</dbReference>
<keyword evidence="3" id="KW-1185">Reference proteome</keyword>
<sequence length="177" mass="19883">MALFHIEFAVKSFISYFALIMINSTRSPKRATQILLAAATLFAFASCKQPEIPEYQAFENFTISKIGMKESVVSADLKYYNPNNYPLQLKRADLAIAINNKSVGTTTLDTLITIPKKDTFYVPVKMKVDVKQLLSNALTLLMSDEIDVKVNGTVRLGRSGFFINMPVNYAGKQKLEW</sequence>
<organism evidence="2 3">
    <name type="scientific">Flavihumibacter solisilvae</name>
    <dbReference type="NCBI Taxonomy" id="1349421"/>
    <lineage>
        <taxon>Bacteria</taxon>
        <taxon>Pseudomonadati</taxon>
        <taxon>Bacteroidota</taxon>
        <taxon>Chitinophagia</taxon>
        <taxon>Chitinophagales</taxon>
        <taxon>Chitinophagaceae</taxon>
        <taxon>Flavihumibacter</taxon>
    </lineage>
</organism>
<dbReference type="Proteomes" id="UP000031408">
    <property type="component" value="Unassembled WGS sequence"/>
</dbReference>
<reference evidence="2 3" key="1">
    <citation type="submission" date="2014-11" db="EMBL/GenBank/DDBJ databases">
        <title>Genome sequence of Flavihumibacter solisilvae 3-3.</title>
        <authorList>
            <person name="Zhou G."/>
            <person name="Li M."/>
            <person name="Wang G."/>
        </authorList>
    </citation>
    <scope>NUCLEOTIDE SEQUENCE [LARGE SCALE GENOMIC DNA]</scope>
    <source>
        <strain evidence="2 3">3-3</strain>
    </source>
</reference>
<dbReference type="Pfam" id="PF03168">
    <property type="entry name" value="LEA_2"/>
    <property type="match status" value="1"/>
</dbReference>
<name>A0A0C1IHF1_9BACT</name>
<gene>
    <name evidence="2" type="ORF">OI18_15760</name>
</gene>
<dbReference type="InterPro" id="IPR004864">
    <property type="entry name" value="LEA_2"/>
</dbReference>